<evidence type="ECO:0000313" key="1">
    <source>
        <dbReference type="EMBL" id="APR05532.1"/>
    </source>
</evidence>
<dbReference type="STRING" id="96773.Tchl_2706"/>
<dbReference type="SUPFAM" id="SSF56507">
    <property type="entry name" value="Methionine synthase activation domain-like"/>
    <property type="match status" value="1"/>
</dbReference>
<accession>A0A1H5XG34</accession>
<proteinExistence type="predicted"/>
<protein>
    <submittedName>
        <fullName evidence="1">Uncharacterized protein</fullName>
    </submittedName>
</protein>
<dbReference type="Proteomes" id="UP000185739">
    <property type="component" value="Chromosome"/>
</dbReference>
<reference evidence="1 2" key="1">
    <citation type="submission" date="2016-12" db="EMBL/GenBank/DDBJ databases">
        <title>Complete genome sequence of Thauera chlorobenzoica, a Betaproteobacterium degrading haloaromatics anaerobically to CO2 and halides.</title>
        <authorList>
            <person name="Goris T."/>
            <person name="Mergelsberg M."/>
            <person name="Boll M."/>
        </authorList>
    </citation>
    <scope>NUCLEOTIDE SEQUENCE [LARGE SCALE GENOMIC DNA]</scope>
    <source>
        <strain evidence="1 2">3CB1</strain>
    </source>
</reference>
<organism evidence="1 2">
    <name type="scientific">Thauera chlorobenzoica</name>
    <dbReference type="NCBI Taxonomy" id="96773"/>
    <lineage>
        <taxon>Bacteria</taxon>
        <taxon>Pseudomonadati</taxon>
        <taxon>Pseudomonadota</taxon>
        <taxon>Betaproteobacteria</taxon>
        <taxon>Rhodocyclales</taxon>
        <taxon>Zoogloeaceae</taxon>
        <taxon>Thauera</taxon>
    </lineage>
</organism>
<dbReference type="EMBL" id="CP018839">
    <property type="protein sequence ID" value="APR05532.1"/>
    <property type="molecule type" value="Genomic_DNA"/>
</dbReference>
<dbReference type="RefSeq" id="WP_075148881.1">
    <property type="nucleotide sequence ID" value="NZ_CP018839.1"/>
</dbReference>
<dbReference type="Gene3D" id="3.40.109.40">
    <property type="match status" value="1"/>
</dbReference>
<dbReference type="GO" id="GO:0008705">
    <property type="term" value="F:methionine synthase activity"/>
    <property type="evidence" value="ECO:0007669"/>
    <property type="project" value="InterPro"/>
</dbReference>
<keyword evidence="2" id="KW-1185">Reference proteome</keyword>
<evidence type="ECO:0000313" key="2">
    <source>
        <dbReference type="Proteomes" id="UP000185739"/>
    </source>
</evidence>
<dbReference type="InterPro" id="IPR037010">
    <property type="entry name" value="VitB12-dep_Met_synth_activ_sf"/>
</dbReference>
<sequence>MSAPSCASLLRQLPPPAPDERPGAQRRRAAALDEVCAEALVEPAWRARIVALDAPPGATLRAGGQCLHAPRLVPAAGRLTALGAVACTLGPRLEARVRAHFAARRPAAALALDELGTALLFALMRHAQDRLVAQAARRGLSVAGELAAGDPGLALDAQATVLQLADGAAIGMHASAAGALHPLKSCTSVHGVGIALPASAWSRCDDCPSAPRCTIARRRKEIPA</sequence>
<dbReference type="KEGG" id="tcl:Tchl_2706"/>
<gene>
    <name evidence="1" type="ORF">Tchl_2706</name>
</gene>
<dbReference type="AlphaFoldDB" id="A0A1H5XG34"/>
<name>A0A1H5XG34_9RHOO</name>